<evidence type="ECO:0000313" key="3">
    <source>
        <dbReference type="Proteomes" id="UP000694892"/>
    </source>
</evidence>
<evidence type="ECO:0000313" key="2">
    <source>
        <dbReference type="EMBL" id="OCT80056.1"/>
    </source>
</evidence>
<dbReference type="AlphaFoldDB" id="A0A974HJR6"/>
<dbReference type="Proteomes" id="UP000694892">
    <property type="component" value="Chromosome 5L"/>
</dbReference>
<keyword evidence="1" id="KW-0812">Transmembrane</keyword>
<protein>
    <submittedName>
        <fullName evidence="2">Uncharacterized protein</fullName>
    </submittedName>
</protein>
<feature type="transmembrane region" description="Helical" evidence="1">
    <location>
        <begin position="37"/>
        <end position="56"/>
    </location>
</feature>
<keyword evidence="1" id="KW-1133">Transmembrane helix</keyword>
<organism evidence="2 3">
    <name type="scientific">Xenopus laevis</name>
    <name type="common">African clawed frog</name>
    <dbReference type="NCBI Taxonomy" id="8355"/>
    <lineage>
        <taxon>Eukaryota</taxon>
        <taxon>Metazoa</taxon>
        <taxon>Chordata</taxon>
        <taxon>Craniata</taxon>
        <taxon>Vertebrata</taxon>
        <taxon>Euteleostomi</taxon>
        <taxon>Amphibia</taxon>
        <taxon>Batrachia</taxon>
        <taxon>Anura</taxon>
        <taxon>Pipoidea</taxon>
        <taxon>Pipidae</taxon>
        <taxon>Xenopodinae</taxon>
        <taxon>Xenopus</taxon>
        <taxon>Xenopus</taxon>
    </lineage>
</organism>
<sequence length="83" mass="9653">MLKQYSKSKIFLGTPIIINAFDCQYQLFYVLHDQLPLSVTFISFGILVSATFKILVKLQYNIFQETIFRVCNMFNNVLDHLVG</sequence>
<keyword evidence="1" id="KW-0472">Membrane</keyword>
<reference evidence="3" key="1">
    <citation type="journal article" date="2016" name="Nature">
        <title>Genome evolution in the allotetraploid frog Xenopus laevis.</title>
        <authorList>
            <person name="Session A.M."/>
            <person name="Uno Y."/>
            <person name="Kwon T."/>
            <person name="Chapman J.A."/>
            <person name="Toyoda A."/>
            <person name="Takahashi S."/>
            <person name="Fukui A."/>
            <person name="Hikosaka A."/>
            <person name="Suzuki A."/>
            <person name="Kondo M."/>
            <person name="van Heeringen S.J."/>
            <person name="Quigley I."/>
            <person name="Heinz S."/>
            <person name="Ogino H."/>
            <person name="Ochi H."/>
            <person name="Hellsten U."/>
            <person name="Lyons J.B."/>
            <person name="Simakov O."/>
            <person name="Putnam N."/>
            <person name="Stites J."/>
            <person name="Kuroki Y."/>
            <person name="Tanaka T."/>
            <person name="Michiue T."/>
            <person name="Watanabe M."/>
            <person name="Bogdanovic O."/>
            <person name="Lister R."/>
            <person name="Georgiou G."/>
            <person name="Paranjpe S.S."/>
            <person name="van Kruijsbergen I."/>
            <person name="Shu S."/>
            <person name="Carlson J."/>
            <person name="Kinoshita T."/>
            <person name="Ohta Y."/>
            <person name="Mawaribuchi S."/>
            <person name="Jenkins J."/>
            <person name="Grimwood J."/>
            <person name="Schmutz J."/>
            <person name="Mitros T."/>
            <person name="Mozaffari S.V."/>
            <person name="Suzuki Y."/>
            <person name="Haramoto Y."/>
            <person name="Yamamoto T.S."/>
            <person name="Takagi C."/>
            <person name="Heald R."/>
            <person name="Miller K."/>
            <person name="Haudenschild C."/>
            <person name="Kitzman J."/>
            <person name="Nakayama T."/>
            <person name="Izutsu Y."/>
            <person name="Robert J."/>
            <person name="Fortriede J."/>
            <person name="Burns K."/>
            <person name="Lotay V."/>
            <person name="Karimi K."/>
            <person name="Yasuoka Y."/>
            <person name="Dichmann D.S."/>
            <person name="Flajnik M.F."/>
            <person name="Houston D.W."/>
            <person name="Shendure J."/>
            <person name="DuPasquier L."/>
            <person name="Vize P.D."/>
            <person name="Zorn A.M."/>
            <person name="Ito M."/>
            <person name="Marcotte E.M."/>
            <person name="Wallingford J.B."/>
            <person name="Ito Y."/>
            <person name="Asashima M."/>
            <person name="Ueno N."/>
            <person name="Matsuda Y."/>
            <person name="Veenstra G.J."/>
            <person name="Fujiyama A."/>
            <person name="Harland R.M."/>
            <person name="Taira M."/>
            <person name="Rokhsar D.S."/>
        </authorList>
    </citation>
    <scope>NUCLEOTIDE SEQUENCE [LARGE SCALE GENOMIC DNA]</scope>
    <source>
        <strain evidence="3">J</strain>
    </source>
</reference>
<evidence type="ECO:0000256" key="1">
    <source>
        <dbReference type="SAM" id="Phobius"/>
    </source>
</evidence>
<gene>
    <name evidence="2" type="ORF">XELAEV_18026877mg</name>
</gene>
<accession>A0A974HJR6</accession>
<dbReference type="EMBL" id="CM004474">
    <property type="protein sequence ID" value="OCT80056.1"/>
    <property type="molecule type" value="Genomic_DNA"/>
</dbReference>
<proteinExistence type="predicted"/>
<name>A0A974HJR6_XENLA</name>